<dbReference type="InterPro" id="IPR020103">
    <property type="entry name" value="PsdUridine_synth_cat_dom_sf"/>
</dbReference>
<dbReference type="InterPro" id="IPR006145">
    <property type="entry name" value="PsdUridine_synth_RsuA/RluA"/>
</dbReference>
<gene>
    <name evidence="2" type="ORF">ABDJ85_04795</name>
</gene>
<evidence type="ECO:0000259" key="1">
    <source>
        <dbReference type="Pfam" id="PF00849"/>
    </source>
</evidence>
<sequence length="312" mass="34407">MARPPKPALPLRDGVSASAVHCPPGAWPRLADFLAERLPLVDDWPARMAQGDVVDEAGCALPPGSPYVAQRRVFYWRQLAAEPELPFEAEIVFQDEHLLVADKPHFLPVTPGGRYVQQTLLTRLRRATGLAELSPLHRLDRETAGLVLFSVRAGERGAYQALFRDHAIAKTYEAIAPDAEGYDQPRLLRHRLVEPEGAGFMQMQVVPGAPNAETLVRRLASLGGGWARYELRPRTGRKHQLRAQMNALGLPLAGDRVYPVLLPPEAEPGQDAPLGLLARELEFRDPLSGKLRHWCSTRTLAPPPETSPALTP</sequence>
<accession>A0ABV0FZS3</accession>
<dbReference type="Pfam" id="PF00849">
    <property type="entry name" value="PseudoU_synth_2"/>
    <property type="match status" value="1"/>
</dbReference>
<name>A0ABV0FZS3_9BURK</name>
<dbReference type="Proteomes" id="UP001495147">
    <property type="component" value="Unassembled WGS sequence"/>
</dbReference>
<comment type="caution">
    <text evidence="2">The sequence shown here is derived from an EMBL/GenBank/DDBJ whole genome shotgun (WGS) entry which is preliminary data.</text>
</comment>
<dbReference type="RefSeq" id="WP_347703598.1">
    <property type="nucleotide sequence ID" value="NZ_JBDPZD010000001.1"/>
</dbReference>
<proteinExistence type="predicted"/>
<dbReference type="InterPro" id="IPR050188">
    <property type="entry name" value="RluA_PseudoU_synthase"/>
</dbReference>
<dbReference type="PROSITE" id="PS01129">
    <property type="entry name" value="PSI_RLU"/>
    <property type="match status" value="1"/>
</dbReference>
<feature type="domain" description="Pseudouridine synthase RsuA/RluA-like" evidence="1">
    <location>
        <begin position="97"/>
        <end position="247"/>
    </location>
</feature>
<dbReference type="PANTHER" id="PTHR21600:SF84">
    <property type="entry name" value="PSEUDOURIDINE SYNTHASE RSUA_RLUA-LIKE DOMAIN-CONTAINING PROTEIN"/>
    <property type="match status" value="1"/>
</dbReference>
<keyword evidence="3" id="KW-1185">Reference proteome</keyword>
<dbReference type="PANTHER" id="PTHR21600">
    <property type="entry name" value="MITOCHONDRIAL RNA PSEUDOURIDINE SYNTHASE"/>
    <property type="match status" value="1"/>
</dbReference>
<evidence type="ECO:0000313" key="2">
    <source>
        <dbReference type="EMBL" id="MEO3690776.1"/>
    </source>
</evidence>
<dbReference type="Gene3D" id="3.30.2350.10">
    <property type="entry name" value="Pseudouridine synthase"/>
    <property type="match status" value="1"/>
</dbReference>
<organism evidence="2 3">
    <name type="scientific">Roseateles paludis</name>
    <dbReference type="NCBI Taxonomy" id="3145238"/>
    <lineage>
        <taxon>Bacteria</taxon>
        <taxon>Pseudomonadati</taxon>
        <taxon>Pseudomonadota</taxon>
        <taxon>Betaproteobacteria</taxon>
        <taxon>Burkholderiales</taxon>
        <taxon>Sphaerotilaceae</taxon>
        <taxon>Roseateles</taxon>
    </lineage>
</organism>
<dbReference type="SUPFAM" id="SSF55120">
    <property type="entry name" value="Pseudouridine synthase"/>
    <property type="match status" value="1"/>
</dbReference>
<dbReference type="EMBL" id="JBDPZD010000001">
    <property type="protein sequence ID" value="MEO3690776.1"/>
    <property type="molecule type" value="Genomic_DNA"/>
</dbReference>
<reference evidence="2 3" key="1">
    <citation type="submission" date="2024-05" db="EMBL/GenBank/DDBJ databases">
        <title>Roseateles sp. DJS-2-20 16S ribosomal RNA gene Genome sequencing and assembly.</title>
        <authorList>
            <person name="Woo H."/>
        </authorList>
    </citation>
    <scope>NUCLEOTIDE SEQUENCE [LARGE SCALE GENOMIC DNA]</scope>
    <source>
        <strain evidence="2 3">DJS-2-20</strain>
    </source>
</reference>
<evidence type="ECO:0000313" key="3">
    <source>
        <dbReference type="Proteomes" id="UP001495147"/>
    </source>
</evidence>
<protein>
    <submittedName>
        <fullName evidence="2">Pseudouridine synthase</fullName>
    </submittedName>
</protein>
<dbReference type="InterPro" id="IPR006224">
    <property type="entry name" value="PsdUridine_synth_RluA-like_CS"/>
</dbReference>